<proteinExistence type="predicted"/>
<dbReference type="Gramene" id="BGIOSGA021468-TA">
    <property type="protein sequence ID" value="BGIOSGA021468-PA"/>
    <property type="gene ID" value="BGIOSGA021468"/>
</dbReference>
<organism evidence="2 3">
    <name type="scientific">Oryza sativa subsp. indica</name>
    <name type="common">Rice</name>
    <dbReference type="NCBI Taxonomy" id="39946"/>
    <lineage>
        <taxon>Eukaryota</taxon>
        <taxon>Viridiplantae</taxon>
        <taxon>Streptophyta</taxon>
        <taxon>Embryophyta</taxon>
        <taxon>Tracheophyta</taxon>
        <taxon>Spermatophyta</taxon>
        <taxon>Magnoliopsida</taxon>
        <taxon>Liliopsida</taxon>
        <taxon>Poales</taxon>
        <taxon>Poaceae</taxon>
        <taxon>BOP clade</taxon>
        <taxon>Oryzoideae</taxon>
        <taxon>Oryzeae</taxon>
        <taxon>Oryzinae</taxon>
        <taxon>Oryza</taxon>
        <taxon>Oryza sativa</taxon>
    </lineage>
</organism>
<protein>
    <submittedName>
        <fullName evidence="2">Uncharacterized protein</fullName>
    </submittedName>
</protein>
<sequence>MALGPKRGAALSLARGRRGDARRAAPRGTLADEEWRGSGIAMAGSRFQLARQAATRRAVAQAGGVSKRQGRRWEGRGRVERVKQPEDVDPASPPATEKSWRQWVDGARDDVALVLRPV</sequence>
<name>A2YBL6_ORYSI</name>
<dbReference type="EMBL" id="CM000131">
    <property type="protein sequence ID" value="EAZ00477.1"/>
    <property type="molecule type" value="Genomic_DNA"/>
</dbReference>
<feature type="region of interest" description="Disordered" evidence="1">
    <location>
        <begin position="60"/>
        <end position="98"/>
    </location>
</feature>
<feature type="compositionally biased region" description="Basic and acidic residues" evidence="1">
    <location>
        <begin position="71"/>
        <end position="86"/>
    </location>
</feature>
<evidence type="ECO:0000313" key="3">
    <source>
        <dbReference type="Proteomes" id="UP000007015"/>
    </source>
</evidence>
<keyword evidence="3" id="KW-1185">Reference proteome</keyword>
<gene>
    <name evidence="2" type="ORF">OsI_22499</name>
</gene>
<dbReference type="AlphaFoldDB" id="A2YBL6"/>
<evidence type="ECO:0000256" key="1">
    <source>
        <dbReference type="SAM" id="MobiDB-lite"/>
    </source>
</evidence>
<accession>A2YBL6</accession>
<dbReference type="HOGENOM" id="CLU_2076991_0_0_1"/>
<feature type="region of interest" description="Disordered" evidence="1">
    <location>
        <begin position="1"/>
        <end position="30"/>
    </location>
</feature>
<evidence type="ECO:0000313" key="2">
    <source>
        <dbReference type="EMBL" id="EAZ00477.1"/>
    </source>
</evidence>
<dbReference type="Proteomes" id="UP000007015">
    <property type="component" value="Chromosome 6"/>
</dbReference>
<reference evidence="2 3" key="1">
    <citation type="journal article" date="2005" name="PLoS Biol.">
        <title>The genomes of Oryza sativa: a history of duplications.</title>
        <authorList>
            <person name="Yu J."/>
            <person name="Wang J."/>
            <person name="Lin W."/>
            <person name="Li S."/>
            <person name="Li H."/>
            <person name="Zhou J."/>
            <person name="Ni P."/>
            <person name="Dong W."/>
            <person name="Hu S."/>
            <person name="Zeng C."/>
            <person name="Zhang J."/>
            <person name="Zhang Y."/>
            <person name="Li R."/>
            <person name="Xu Z."/>
            <person name="Li S."/>
            <person name="Li X."/>
            <person name="Zheng H."/>
            <person name="Cong L."/>
            <person name="Lin L."/>
            <person name="Yin J."/>
            <person name="Geng J."/>
            <person name="Li G."/>
            <person name="Shi J."/>
            <person name="Liu J."/>
            <person name="Lv H."/>
            <person name="Li J."/>
            <person name="Wang J."/>
            <person name="Deng Y."/>
            <person name="Ran L."/>
            <person name="Shi X."/>
            <person name="Wang X."/>
            <person name="Wu Q."/>
            <person name="Li C."/>
            <person name="Ren X."/>
            <person name="Wang J."/>
            <person name="Wang X."/>
            <person name="Li D."/>
            <person name="Liu D."/>
            <person name="Zhang X."/>
            <person name="Ji Z."/>
            <person name="Zhao W."/>
            <person name="Sun Y."/>
            <person name="Zhang Z."/>
            <person name="Bao J."/>
            <person name="Han Y."/>
            <person name="Dong L."/>
            <person name="Ji J."/>
            <person name="Chen P."/>
            <person name="Wu S."/>
            <person name="Liu J."/>
            <person name="Xiao Y."/>
            <person name="Bu D."/>
            <person name="Tan J."/>
            <person name="Yang L."/>
            <person name="Ye C."/>
            <person name="Zhang J."/>
            <person name="Xu J."/>
            <person name="Zhou Y."/>
            <person name="Yu Y."/>
            <person name="Zhang B."/>
            <person name="Zhuang S."/>
            <person name="Wei H."/>
            <person name="Liu B."/>
            <person name="Lei M."/>
            <person name="Yu H."/>
            <person name="Li Y."/>
            <person name="Xu H."/>
            <person name="Wei S."/>
            <person name="He X."/>
            <person name="Fang L."/>
            <person name="Zhang Z."/>
            <person name="Zhang Y."/>
            <person name="Huang X."/>
            <person name="Su Z."/>
            <person name="Tong W."/>
            <person name="Li J."/>
            <person name="Tong Z."/>
            <person name="Li S."/>
            <person name="Ye J."/>
            <person name="Wang L."/>
            <person name="Fang L."/>
            <person name="Lei T."/>
            <person name="Chen C."/>
            <person name="Chen H."/>
            <person name="Xu Z."/>
            <person name="Li H."/>
            <person name="Huang H."/>
            <person name="Zhang F."/>
            <person name="Xu H."/>
            <person name="Li N."/>
            <person name="Zhao C."/>
            <person name="Li S."/>
            <person name="Dong L."/>
            <person name="Huang Y."/>
            <person name="Li L."/>
            <person name="Xi Y."/>
            <person name="Qi Q."/>
            <person name="Li W."/>
            <person name="Zhang B."/>
            <person name="Hu W."/>
            <person name="Zhang Y."/>
            <person name="Tian X."/>
            <person name="Jiao Y."/>
            <person name="Liang X."/>
            <person name="Jin J."/>
            <person name="Gao L."/>
            <person name="Zheng W."/>
            <person name="Hao B."/>
            <person name="Liu S."/>
            <person name="Wang W."/>
            <person name="Yuan L."/>
            <person name="Cao M."/>
            <person name="McDermott J."/>
            <person name="Samudrala R."/>
            <person name="Wang J."/>
            <person name="Wong G.K."/>
            <person name="Yang H."/>
        </authorList>
    </citation>
    <scope>NUCLEOTIDE SEQUENCE [LARGE SCALE GENOMIC DNA]</scope>
    <source>
        <strain evidence="3">cv. 93-11</strain>
    </source>
</reference>